<dbReference type="Pfam" id="PF00455">
    <property type="entry name" value="DeoRC"/>
    <property type="match status" value="1"/>
</dbReference>
<dbReference type="SUPFAM" id="SSF46785">
    <property type="entry name" value="Winged helix' DNA-binding domain"/>
    <property type="match status" value="1"/>
</dbReference>
<keyword evidence="2 5" id="KW-0238">DNA-binding</keyword>
<dbReference type="Proteomes" id="UP001597451">
    <property type="component" value="Unassembled WGS sequence"/>
</dbReference>
<sequence>MLTMERQSIIVDLLKEKQTVTIQDMIEATEASESTIRRDLTEMEKKKLLKRIHGGATWTEQKIREMSILEKSTKNLQDKKRIAQYAASLVEEGDCVFLDAGTTTYQMIPYLKHKDVVVVTNGLNLVERLMEHKITAYLTGGKMKAKTSAVVGTQTINSIKSYRFDKCFLGVNGFDITYGYTTPDPEEASIKQTARSYALKAYALADPSKAGKFNFAKICELNEATLITGSLPKEILQKLDAMKTIEVIQT</sequence>
<comment type="caution">
    <text evidence="5">The sequence shown here is derived from an EMBL/GenBank/DDBJ whole genome shotgun (WGS) entry which is preliminary data.</text>
</comment>
<dbReference type="PANTHER" id="PTHR30363:SF56">
    <property type="entry name" value="TRANSCRIPTIONAL REGULATOR, DEOR FAMILY"/>
    <property type="match status" value="1"/>
</dbReference>
<reference evidence="6" key="1">
    <citation type="journal article" date="2019" name="Int. J. Syst. Evol. Microbiol.">
        <title>The Global Catalogue of Microorganisms (GCM) 10K type strain sequencing project: providing services to taxonomists for standard genome sequencing and annotation.</title>
        <authorList>
            <consortium name="The Broad Institute Genomics Platform"/>
            <consortium name="The Broad Institute Genome Sequencing Center for Infectious Disease"/>
            <person name="Wu L."/>
            <person name="Ma J."/>
        </authorList>
    </citation>
    <scope>NUCLEOTIDE SEQUENCE [LARGE SCALE GENOMIC DNA]</scope>
    <source>
        <strain evidence="6">TISTR 1858</strain>
    </source>
</reference>
<dbReference type="Gene3D" id="1.10.10.10">
    <property type="entry name" value="Winged helix-like DNA-binding domain superfamily/Winged helix DNA-binding domain"/>
    <property type="match status" value="1"/>
</dbReference>
<evidence type="ECO:0000256" key="2">
    <source>
        <dbReference type="ARBA" id="ARBA00023125"/>
    </source>
</evidence>
<dbReference type="SMART" id="SM00420">
    <property type="entry name" value="HTH_DEOR"/>
    <property type="match status" value="1"/>
</dbReference>
<dbReference type="InterPro" id="IPR050313">
    <property type="entry name" value="Carb_Metab_HTH_regulators"/>
</dbReference>
<gene>
    <name evidence="5" type="ORF">ACFSUN_00695</name>
</gene>
<evidence type="ECO:0000313" key="6">
    <source>
        <dbReference type="Proteomes" id="UP001597451"/>
    </source>
</evidence>
<dbReference type="Gene3D" id="3.40.50.1360">
    <property type="match status" value="1"/>
</dbReference>
<keyword evidence="1" id="KW-0805">Transcription regulation</keyword>
<protein>
    <submittedName>
        <fullName evidence="5">DeoR/GlpR family DNA-binding transcription regulator</fullName>
    </submittedName>
</protein>
<dbReference type="EMBL" id="JBHUMX010000001">
    <property type="protein sequence ID" value="MFD2627303.1"/>
    <property type="molecule type" value="Genomic_DNA"/>
</dbReference>
<name>A0ABW5PVA3_9BACI</name>
<feature type="domain" description="HTH deoR-type" evidence="4">
    <location>
        <begin position="3"/>
        <end position="58"/>
    </location>
</feature>
<evidence type="ECO:0000313" key="5">
    <source>
        <dbReference type="EMBL" id="MFD2627303.1"/>
    </source>
</evidence>
<dbReference type="SUPFAM" id="SSF100950">
    <property type="entry name" value="NagB/RpiA/CoA transferase-like"/>
    <property type="match status" value="1"/>
</dbReference>
<dbReference type="GO" id="GO:0003677">
    <property type="term" value="F:DNA binding"/>
    <property type="evidence" value="ECO:0007669"/>
    <property type="project" value="UniProtKB-KW"/>
</dbReference>
<dbReference type="InterPro" id="IPR037171">
    <property type="entry name" value="NagB/RpiA_transferase-like"/>
</dbReference>
<dbReference type="InterPro" id="IPR036390">
    <property type="entry name" value="WH_DNA-bd_sf"/>
</dbReference>
<organism evidence="5 6">
    <name type="scientific">Oceanobacillus kapialis</name>
    <dbReference type="NCBI Taxonomy" id="481353"/>
    <lineage>
        <taxon>Bacteria</taxon>
        <taxon>Bacillati</taxon>
        <taxon>Bacillota</taxon>
        <taxon>Bacilli</taxon>
        <taxon>Bacillales</taxon>
        <taxon>Bacillaceae</taxon>
        <taxon>Oceanobacillus</taxon>
    </lineage>
</organism>
<dbReference type="InterPro" id="IPR018356">
    <property type="entry name" value="Tscrpt_reg_HTH_DeoR_CS"/>
</dbReference>
<accession>A0ABW5PVA3</accession>
<keyword evidence="3" id="KW-0804">Transcription</keyword>
<dbReference type="Pfam" id="PF08220">
    <property type="entry name" value="HTH_DeoR"/>
    <property type="match status" value="1"/>
</dbReference>
<dbReference type="PRINTS" id="PR00037">
    <property type="entry name" value="HTHLACR"/>
</dbReference>
<dbReference type="InterPro" id="IPR014036">
    <property type="entry name" value="DeoR-like_C"/>
</dbReference>
<dbReference type="PROSITE" id="PS00894">
    <property type="entry name" value="HTH_DEOR_1"/>
    <property type="match status" value="1"/>
</dbReference>
<proteinExistence type="predicted"/>
<dbReference type="PANTHER" id="PTHR30363">
    <property type="entry name" value="HTH-TYPE TRANSCRIPTIONAL REGULATOR SRLR-RELATED"/>
    <property type="match status" value="1"/>
</dbReference>
<evidence type="ECO:0000256" key="1">
    <source>
        <dbReference type="ARBA" id="ARBA00023015"/>
    </source>
</evidence>
<dbReference type="SMART" id="SM01134">
    <property type="entry name" value="DeoRC"/>
    <property type="match status" value="1"/>
</dbReference>
<keyword evidence="6" id="KW-1185">Reference proteome</keyword>
<dbReference type="RefSeq" id="WP_379559923.1">
    <property type="nucleotide sequence ID" value="NZ_JBHUMX010000001.1"/>
</dbReference>
<dbReference type="PROSITE" id="PS51000">
    <property type="entry name" value="HTH_DEOR_2"/>
    <property type="match status" value="1"/>
</dbReference>
<evidence type="ECO:0000259" key="4">
    <source>
        <dbReference type="PROSITE" id="PS51000"/>
    </source>
</evidence>
<dbReference type="InterPro" id="IPR036388">
    <property type="entry name" value="WH-like_DNA-bd_sf"/>
</dbReference>
<dbReference type="InterPro" id="IPR001034">
    <property type="entry name" value="DeoR_HTH"/>
</dbReference>
<evidence type="ECO:0000256" key="3">
    <source>
        <dbReference type="ARBA" id="ARBA00023163"/>
    </source>
</evidence>